<organism evidence="2 3">
    <name type="scientific">Dolosicoccus paucivorans</name>
    <dbReference type="NCBI Taxonomy" id="84521"/>
    <lineage>
        <taxon>Bacteria</taxon>
        <taxon>Bacillati</taxon>
        <taxon>Bacillota</taxon>
        <taxon>Bacilli</taxon>
        <taxon>Lactobacillales</taxon>
        <taxon>Aerococcaceae</taxon>
        <taxon>Dolosicoccus</taxon>
    </lineage>
</organism>
<dbReference type="Gene3D" id="3.60.40.10">
    <property type="entry name" value="PPM-type phosphatase domain"/>
    <property type="match status" value="1"/>
</dbReference>
<evidence type="ECO:0000313" key="2">
    <source>
        <dbReference type="EMBL" id="PMC58395.1"/>
    </source>
</evidence>
<name>A0A1G8JDV7_9LACT</name>
<dbReference type="EMBL" id="PNHE01000015">
    <property type="protein sequence ID" value="PMC58395.1"/>
    <property type="molecule type" value="Genomic_DNA"/>
</dbReference>
<accession>A0A1G8JDV7</accession>
<dbReference type="SMART" id="SM00331">
    <property type="entry name" value="PP2C_SIG"/>
    <property type="match status" value="1"/>
</dbReference>
<dbReference type="Pfam" id="PF13672">
    <property type="entry name" value="PP2C_2"/>
    <property type="match status" value="1"/>
</dbReference>
<dbReference type="GO" id="GO:0004722">
    <property type="term" value="F:protein serine/threonine phosphatase activity"/>
    <property type="evidence" value="ECO:0007669"/>
    <property type="project" value="InterPro"/>
</dbReference>
<comment type="caution">
    <text evidence="2">The sequence shown here is derived from an EMBL/GenBank/DDBJ whole genome shotgun (WGS) entry which is preliminary data.</text>
</comment>
<sequence length="256" mass="28008">MKVSLHSNIGKRRRSNQDYADSYQSLKGQSLLILCDGVGGHQGGDIASQMTTEFIGTRFANLDKVLELETSKQWMATTIAAANEHVNMAAKQDESLAGMATTLVLALILDKDQATIAHLGDSRAYQYANNQLTQLTQDHSLVNELINSGELSQDEAENHPQKNVVTRSIGGGGMVDVTPDFTEINLNHIDMLMLCSDGLTNMVDEKTMNQLFDQYWQSNELGDQLIEAANQAGGDDNITIALASCFNTTSYSKEEN</sequence>
<protein>
    <submittedName>
        <fullName evidence="2">Serine/threonine-protein phosphatase</fullName>
    </submittedName>
</protein>
<feature type="domain" description="PPM-type phosphatase" evidence="1">
    <location>
        <begin position="2"/>
        <end position="245"/>
    </location>
</feature>
<dbReference type="InterPro" id="IPR001932">
    <property type="entry name" value="PPM-type_phosphatase-like_dom"/>
</dbReference>
<dbReference type="SMART" id="SM00332">
    <property type="entry name" value="PP2Cc"/>
    <property type="match status" value="1"/>
</dbReference>
<dbReference type="RefSeq" id="WP_092084168.1">
    <property type="nucleotide sequence ID" value="NZ_FNEL01000004.1"/>
</dbReference>
<keyword evidence="3" id="KW-1185">Reference proteome</keyword>
<dbReference type="CDD" id="cd00143">
    <property type="entry name" value="PP2Cc"/>
    <property type="match status" value="1"/>
</dbReference>
<dbReference type="PROSITE" id="PS51746">
    <property type="entry name" value="PPM_2"/>
    <property type="match status" value="1"/>
</dbReference>
<dbReference type="AlphaFoldDB" id="A0A1G8JDV7"/>
<dbReference type="NCBIfam" id="NF033484">
    <property type="entry name" value="Stp1_PP2C_phos"/>
    <property type="match status" value="1"/>
</dbReference>
<proteinExistence type="predicted"/>
<gene>
    <name evidence="2" type="ORF">CJ205_04545</name>
</gene>
<dbReference type="PANTHER" id="PTHR47992">
    <property type="entry name" value="PROTEIN PHOSPHATASE"/>
    <property type="match status" value="1"/>
</dbReference>
<dbReference type="STRING" id="84521.SAMN04487994_100452"/>
<dbReference type="InterPro" id="IPR036457">
    <property type="entry name" value="PPM-type-like_dom_sf"/>
</dbReference>
<evidence type="ECO:0000313" key="3">
    <source>
        <dbReference type="Proteomes" id="UP000235682"/>
    </source>
</evidence>
<reference evidence="2 3" key="1">
    <citation type="submission" date="2017-09" db="EMBL/GenBank/DDBJ databases">
        <title>Bacterial strain isolated from the female urinary microbiota.</title>
        <authorList>
            <person name="Thomas-White K."/>
            <person name="Kumar N."/>
            <person name="Forster S."/>
            <person name="Putonti C."/>
            <person name="Lawley T."/>
            <person name="Wolfe A.J."/>
        </authorList>
    </citation>
    <scope>NUCLEOTIDE SEQUENCE [LARGE SCALE GENOMIC DNA]</scope>
    <source>
        <strain evidence="2 3">UMB0852</strain>
    </source>
</reference>
<dbReference type="Proteomes" id="UP000235682">
    <property type="component" value="Unassembled WGS sequence"/>
</dbReference>
<dbReference type="InterPro" id="IPR015655">
    <property type="entry name" value="PP2C"/>
</dbReference>
<dbReference type="SUPFAM" id="SSF81606">
    <property type="entry name" value="PP2C-like"/>
    <property type="match status" value="1"/>
</dbReference>
<evidence type="ECO:0000259" key="1">
    <source>
        <dbReference type="PROSITE" id="PS51746"/>
    </source>
</evidence>